<dbReference type="PANTHER" id="PTHR36492:SF2">
    <property type="entry name" value="[ACYL-CARRIER-PROTEIN] PHOSPHODIESTERASE PPTH"/>
    <property type="match status" value="1"/>
</dbReference>
<dbReference type="Pfam" id="PF00149">
    <property type="entry name" value="Metallophos"/>
    <property type="match status" value="1"/>
</dbReference>
<reference evidence="2 3" key="1">
    <citation type="journal article" date="2018" name="Int. J. Syst. Evol. Microbiol.">
        <title>Methylomusa anaerophila gen. nov., sp. nov., an anaerobic methanol-utilizing bacterium isolated from a microbial fuel cell.</title>
        <authorList>
            <person name="Amano N."/>
            <person name="Yamamuro A."/>
            <person name="Miyahara M."/>
            <person name="Kouzuma A."/>
            <person name="Abe T."/>
            <person name="Watanabe K."/>
        </authorList>
    </citation>
    <scope>NUCLEOTIDE SEQUENCE [LARGE SCALE GENOMIC DNA]</scope>
    <source>
        <strain evidence="2 3">MMFC1</strain>
    </source>
</reference>
<name>A0A348AQW8_9FIRM</name>
<dbReference type="InterPro" id="IPR029052">
    <property type="entry name" value="Metallo-depent_PP-like"/>
</dbReference>
<dbReference type="Proteomes" id="UP000276437">
    <property type="component" value="Chromosome"/>
</dbReference>
<dbReference type="InterPro" id="IPR004843">
    <property type="entry name" value="Calcineurin-like_PHP"/>
</dbReference>
<protein>
    <submittedName>
        <fullName evidence="2">Calcineurin-like phosphoesterase superfamily domain protein</fullName>
    </submittedName>
</protein>
<evidence type="ECO:0000313" key="3">
    <source>
        <dbReference type="Proteomes" id="UP000276437"/>
    </source>
</evidence>
<dbReference type="PANTHER" id="PTHR36492">
    <property type="match status" value="1"/>
</dbReference>
<gene>
    <name evidence="2" type="ORF">MAMMFC1_04183</name>
</gene>
<dbReference type="KEGG" id="mana:MAMMFC1_04183"/>
<dbReference type="RefSeq" id="WP_126310285.1">
    <property type="nucleotide sequence ID" value="NZ_AP018449.1"/>
</dbReference>
<accession>A0A348AQW8</accession>
<keyword evidence="3" id="KW-1185">Reference proteome</keyword>
<dbReference type="EMBL" id="AP018449">
    <property type="protein sequence ID" value="BBB93466.1"/>
    <property type="molecule type" value="Genomic_DNA"/>
</dbReference>
<dbReference type="CDD" id="cd00838">
    <property type="entry name" value="MPP_superfamily"/>
    <property type="match status" value="1"/>
</dbReference>
<dbReference type="OrthoDB" id="113290at2"/>
<dbReference type="AlphaFoldDB" id="A0A348AQW8"/>
<proteinExistence type="predicted"/>
<dbReference type="SUPFAM" id="SSF56300">
    <property type="entry name" value="Metallo-dependent phosphatases"/>
    <property type="match status" value="1"/>
</dbReference>
<organism evidence="2 3">
    <name type="scientific">Methylomusa anaerophila</name>
    <dbReference type="NCBI Taxonomy" id="1930071"/>
    <lineage>
        <taxon>Bacteria</taxon>
        <taxon>Bacillati</taxon>
        <taxon>Bacillota</taxon>
        <taxon>Negativicutes</taxon>
        <taxon>Selenomonadales</taxon>
        <taxon>Sporomusaceae</taxon>
        <taxon>Methylomusa</taxon>
    </lineage>
</organism>
<sequence length="260" mass="30430">MKVFSISDIHVDFEENLHWFNNLSLYDYQNDLLILAGDVTHVIQLFEATLRSLRKRFWEVLFVPGNHDLWIPHTSSKHSLEKLQLLKAVTADCGVRTEPFHLPSLSIIPLTAWYDYSFGEPSQEVFETWTDYRACKWPEPHNEKSITEHFIAMNEPFVDDSNSNSNSNENRYIISFSHFLPRIDIMPDYIPLARRNLYPVLGTTLLEDQIRRLGSRIHVYGHSHVNNQVVKDNILYVNNAFGYPYETQITAKKLKCIFKI</sequence>
<dbReference type="Gene3D" id="3.60.21.10">
    <property type="match status" value="1"/>
</dbReference>
<evidence type="ECO:0000313" key="2">
    <source>
        <dbReference type="EMBL" id="BBB93466.1"/>
    </source>
</evidence>
<dbReference type="GO" id="GO:0016787">
    <property type="term" value="F:hydrolase activity"/>
    <property type="evidence" value="ECO:0007669"/>
    <property type="project" value="InterPro"/>
</dbReference>
<evidence type="ECO:0000259" key="1">
    <source>
        <dbReference type="Pfam" id="PF00149"/>
    </source>
</evidence>
<dbReference type="InterPro" id="IPR052963">
    <property type="entry name" value="Pantetheine_PDE"/>
</dbReference>
<feature type="domain" description="Calcineurin-like phosphoesterase" evidence="1">
    <location>
        <begin position="1"/>
        <end position="225"/>
    </location>
</feature>